<dbReference type="SUPFAM" id="SSF47459">
    <property type="entry name" value="HLH, helix-loop-helix DNA-binding domain"/>
    <property type="match status" value="1"/>
</dbReference>
<evidence type="ECO:0000256" key="3">
    <source>
        <dbReference type="ARBA" id="ARBA00023015"/>
    </source>
</evidence>
<gene>
    <name evidence="9" type="ORF">BDA96_10G060800</name>
</gene>
<evidence type="ECO:0000259" key="8">
    <source>
        <dbReference type="PROSITE" id="PS50888"/>
    </source>
</evidence>
<evidence type="ECO:0000256" key="2">
    <source>
        <dbReference type="ARBA" id="ARBA00005510"/>
    </source>
</evidence>
<dbReference type="CDD" id="cd11445">
    <property type="entry name" value="bHLH_AtPIF_like"/>
    <property type="match status" value="1"/>
</dbReference>
<evidence type="ECO:0000313" key="9">
    <source>
        <dbReference type="EMBL" id="KAG0512969.1"/>
    </source>
</evidence>
<dbReference type="FunFam" id="4.10.280.10:FF:000004">
    <property type="entry name" value="Basic helix-loop-helix transcription factor"/>
    <property type="match status" value="1"/>
</dbReference>
<feature type="compositionally biased region" description="Gly residues" evidence="7">
    <location>
        <begin position="1"/>
        <end position="19"/>
    </location>
</feature>
<feature type="region of interest" description="Disordered" evidence="7">
    <location>
        <begin position="1"/>
        <end position="47"/>
    </location>
</feature>
<dbReference type="SMART" id="SM00353">
    <property type="entry name" value="HLH"/>
    <property type="match status" value="1"/>
</dbReference>
<dbReference type="InterPro" id="IPR047265">
    <property type="entry name" value="PIF1-like_bHLH"/>
</dbReference>
<evidence type="ECO:0000313" key="10">
    <source>
        <dbReference type="Proteomes" id="UP000807115"/>
    </source>
</evidence>
<reference evidence="9" key="1">
    <citation type="journal article" date="2019" name="BMC Genomics">
        <title>A new reference genome for Sorghum bicolor reveals high levels of sequence similarity between sweet and grain genotypes: implications for the genetics of sugar metabolism.</title>
        <authorList>
            <person name="Cooper E.A."/>
            <person name="Brenton Z.W."/>
            <person name="Flinn B.S."/>
            <person name="Jenkins J."/>
            <person name="Shu S."/>
            <person name="Flowers D."/>
            <person name="Luo F."/>
            <person name="Wang Y."/>
            <person name="Xia P."/>
            <person name="Barry K."/>
            <person name="Daum C."/>
            <person name="Lipzen A."/>
            <person name="Yoshinaga Y."/>
            <person name="Schmutz J."/>
            <person name="Saski C."/>
            <person name="Vermerris W."/>
            <person name="Kresovich S."/>
        </authorList>
    </citation>
    <scope>NUCLEOTIDE SEQUENCE</scope>
</reference>
<name>A0A921PZG2_SORBI</name>
<protein>
    <recommendedName>
        <fullName evidence="8">BHLH domain-containing protein</fullName>
    </recommendedName>
</protein>
<feature type="compositionally biased region" description="Basic and acidic residues" evidence="7">
    <location>
        <begin position="107"/>
        <end position="119"/>
    </location>
</feature>
<evidence type="ECO:0000256" key="4">
    <source>
        <dbReference type="ARBA" id="ARBA00023125"/>
    </source>
</evidence>
<feature type="compositionally biased region" description="Basic and acidic residues" evidence="7">
    <location>
        <begin position="29"/>
        <end position="39"/>
    </location>
</feature>
<dbReference type="EMBL" id="CM027689">
    <property type="protein sequence ID" value="KAG0512969.1"/>
    <property type="molecule type" value="Genomic_DNA"/>
</dbReference>
<organism evidence="9 10">
    <name type="scientific">Sorghum bicolor</name>
    <name type="common">Sorghum</name>
    <name type="synonym">Sorghum vulgare</name>
    <dbReference type="NCBI Taxonomy" id="4558"/>
    <lineage>
        <taxon>Eukaryota</taxon>
        <taxon>Viridiplantae</taxon>
        <taxon>Streptophyta</taxon>
        <taxon>Embryophyta</taxon>
        <taxon>Tracheophyta</taxon>
        <taxon>Spermatophyta</taxon>
        <taxon>Magnoliopsida</taxon>
        <taxon>Liliopsida</taxon>
        <taxon>Poales</taxon>
        <taxon>Poaceae</taxon>
        <taxon>PACMAD clade</taxon>
        <taxon>Panicoideae</taxon>
        <taxon>Andropogonodae</taxon>
        <taxon>Andropogoneae</taxon>
        <taxon>Sorghinae</taxon>
        <taxon>Sorghum</taxon>
    </lineage>
</organism>
<dbReference type="Proteomes" id="UP000807115">
    <property type="component" value="Chromosome 10"/>
</dbReference>
<proteinExistence type="inferred from homology"/>
<evidence type="ECO:0000256" key="5">
    <source>
        <dbReference type="ARBA" id="ARBA00023163"/>
    </source>
</evidence>
<keyword evidence="5" id="KW-0804">Transcription</keyword>
<comment type="similarity">
    <text evidence="2">Belongs to the bHLH protein family.</text>
</comment>
<comment type="subcellular location">
    <subcellularLocation>
        <location evidence="1">Nucleus</location>
    </subcellularLocation>
</comment>
<dbReference type="PROSITE" id="PS50888">
    <property type="entry name" value="BHLH"/>
    <property type="match status" value="1"/>
</dbReference>
<feature type="region of interest" description="Disordered" evidence="7">
    <location>
        <begin position="71"/>
        <end position="119"/>
    </location>
</feature>
<dbReference type="AlphaFoldDB" id="A0A921PZG2"/>
<dbReference type="Gene3D" id="4.10.280.10">
    <property type="entry name" value="Helix-loop-helix DNA-binding domain"/>
    <property type="match status" value="1"/>
</dbReference>
<comment type="caution">
    <text evidence="9">The sequence shown here is derived from an EMBL/GenBank/DDBJ whole genome shotgun (WGS) entry which is preliminary data.</text>
</comment>
<dbReference type="InterPro" id="IPR011598">
    <property type="entry name" value="bHLH_dom"/>
</dbReference>
<dbReference type="PANTHER" id="PTHR45855:SF61">
    <property type="entry name" value="OS06G0164400 PROTEIN"/>
    <property type="match status" value="1"/>
</dbReference>
<reference evidence="9" key="2">
    <citation type="submission" date="2020-10" db="EMBL/GenBank/DDBJ databases">
        <authorList>
            <person name="Cooper E.A."/>
            <person name="Brenton Z.W."/>
            <person name="Flinn B.S."/>
            <person name="Jenkins J."/>
            <person name="Shu S."/>
            <person name="Flowers D."/>
            <person name="Luo F."/>
            <person name="Wang Y."/>
            <person name="Xia P."/>
            <person name="Barry K."/>
            <person name="Daum C."/>
            <person name="Lipzen A."/>
            <person name="Yoshinaga Y."/>
            <person name="Schmutz J."/>
            <person name="Saski C."/>
            <person name="Vermerris W."/>
            <person name="Kresovich S."/>
        </authorList>
    </citation>
    <scope>NUCLEOTIDE SEQUENCE</scope>
</reference>
<dbReference type="GO" id="GO:0046983">
    <property type="term" value="F:protein dimerization activity"/>
    <property type="evidence" value="ECO:0007669"/>
    <property type="project" value="InterPro"/>
</dbReference>
<evidence type="ECO:0000256" key="1">
    <source>
        <dbReference type="ARBA" id="ARBA00004123"/>
    </source>
</evidence>
<keyword evidence="4" id="KW-0238">DNA-binding</keyword>
<dbReference type="PANTHER" id="PTHR45855">
    <property type="entry name" value="TRANSCRIPTION FACTOR PIF1-RELATED"/>
    <property type="match status" value="1"/>
</dbReference>
<dbReference type="InterPro" id="IPR036638">
    <property type="entry name" value="HLH_DNA-bd_sf"/>
</dbReference>
<keyword evidence="3" id="KW-0805">Transcription regulation</keyword>
<sequence>MNEQQGLGGFGGGRGGVQGHGREAMALLQHHDQRRRQQLEEEEDDEAVRRQMFGGLAAYLAALGHGHQVDYGEDAGGLGDSDAGGSEPEAPPERTRGGGGSGSKRSRAAEVHNLSEKRRRSKINEKMKALQSLIPNSNKTDKASMLDEAIEYLKQLQLQVQMLSMRNGVYLNPPYLSGAIEPAQASQMFAALGGGNITASSSGAVMPPVNQSSGVHQAFDPLNPPRNQPLSFVLPNVDKTIQEAPFHLESSQSHLRTFRMPESSEMMLPGEVVAKHQLTSTQERVSLPGIDMNPIRQESSIVNADHFDGCSHSKE</sequence>
<evidence type="ECO:0000256" key="7">
    <source>
        <dbReference type="SAM" id="MobiDB-lite"/>
    </source>
</evidence>
<evidence type="ECO:0000256" key="6">
    <source>
        <dbReference type="ARBA" id="ARBA00023242"/>
    </source>
</evidence>
<keyword evidence="6" id="KW-0539">Nucleus</keyword>
<dbReference type="GO" id="GO:0005634">
    <property type="term" value="C:nucleus"/>
    <property type="evidence" value="ECO:0007669"/>
    <property type="project" value="UniProtKB-SubCell"/>
</dbReference>
<dbReference type="Pfam" id="PF00010">
    <property type="entry name" value="HLH"/>
    <property type="match status" value="1"/>
</dbReference>
<dbReference type="InterPro" id="IPR031066">
    <property type="entry name" value="bHLH_ALC-like_plant"/>
</dbReference>
<dbReference type="GO" id="GO:0003677">
    <property type="term" value="F:DNA binding"/>
    <property type="evidence" value="ECO:0007669"/>
    <property type="project" value="UniProtKB-KW"/>
</dbReference>
<feature type="domain" description="BHLH" evidence="8">
    <location>
        <begin position="107"/>
        <end position="156"/>
    </location>
</feature>
<accession>A0A921PZG2</accession>